<proteinExistence type="predicted"/>
<evidence type="ECO:0000256" key="2">
    <source>
        <dbReference type="ARBA" id="ARBA00023157"/>
    </source>
</evidence>
<evidence type="ECO:0000256" key="5">
    <source>
        <dbReference type="SAM" id="Phobius"/>
    </source>
</evidence>
<feature type="domain" description="Fibronectin type-III" evidence="6">
    <location>
        <begin position="69"/>
        <end position="165"/>
    </location>
</feature>
<keyword evidence="5" id="KW-1133">Transmembrane helix</keyword>
<dbReference type="FunFam" id="2.60.40.10:FF:000065">
    <property type="entry name" value="roundabout homolog 1 isoform X3"/>
    <property type="match status" value="1"/>
</dbReference>
<dbReference type="PANTHER" id="PTHR12231:SF243">
    <property type="entry name" value="ROUNDABOUT HOMOLOG 1"/>
    <property type="match status" value="1"/>
</dbReference>
<protein>
    <recommendedName>
        <fullName evidence="6">Fibronectin type-III domain-containing protein</fullName>
    </recommendedName>
</protein>
<keyword evidence="5" id="KW-0812">Transmembrane</keyword>
<keyword evidence="2" id="KW-1015">Disulfide bond</keyword>
<evidence type="ECO:0000256" key="1">
    <source>
        <dbReference type="ARBA" id="ARBA00022737"/>
    </source>
</evidence>
<dbReference type="Ensembl" id="ENSHHUT00000089962.1">
    <property type="protein sequence ID" value="ENSHHUP00000087235.1"/>
    <property type="gene ID" value="ENSHHUG00000050467.1"/>
</dbReference>
<dbReference type="PANTHER" id="PTHR12231">
    <property type="entry name" value="CTX-RELATED TYPE I TRANSMEMBRANE PROTEIN"/>
    <property type="match status" value="1"/>
</dbReference>
<evidence type="ECO:0000256" key="3">
    <source>
        <dbReference type="ARBA" id="ARBA00023319"/>
    </source>
</evidence>
<dbReference type="AlphaFoldDB" id="A0A4W5RM62"/>
<keyword evidence="3" id="KW-0393">Immunoglobulin domain</keyword>
<dbReference type="SUPFAM" id="SSF49265">
    <property type="entry name" value="Fibronectin type III"/>
    <property type="match status" value="1"/>
</dbReference>
<dbReference type="Pfam" id="PF00041">
    <property type="entry name" value="fn3"/>
    <property type="match status" value="1"/>
</dbReference>
<evidence type="ECO:0000313" key="7">
    <source>
        <dbReference type="Ensembl" id="ENSHHUP00000087235.1"/>
    </source>
</evidence>
<evidence type="ECO:0000259" key="6">
    <source>
        <dbReference type="PROSITE" id="PS50853"/>
    </source>
</evidence>
<name>A0A4W5RM62_9TELE</name>
<feature type="transmembrane region" description="Helical" evidence="5">
    <location>
        <begin position="191"/>
        <end position="212"/>
    </location>
</feature>
<dbReference type="InterPro" id="IPR051170">
    <property type="entry name" value="Neural/epithelial_adhesion"/>
</dbReference>
<feature type="region of interest" description="Disordered" evidence="4">
    <location>
        <begin position="380"/>
        <end position="409"/>
    </location>
</feature>
<keyword evidence="5" id="KW-0472">Membrane</keyword>
<reference evidence="8" key="1">
    <citation type="submission" date="2018-06" db="EMBL/GenBank/DDBJ databases">
        <title>Genome assembly of Danube salmon.</title>
        <authorList>
            <person name="Macqueen D.J."/>
            <person name="Gundappa M.K."/>
        </authorList>
    </citation>
    <scope>NUCLEOTIDE SEQUENCE [LARGE SCALE GENOMIC DNA]</scope>
</reference>
<dbReference type="Gene3D" id="2.60.40.10">
    <property type="entry name" value="Immunoglobulins"/>
    <property type="match status" value="2"/>
</dbReference>
<dbReference type="CDD" id="cd00063">
    <property type="entry name" value="FN3"/>
    <property type="match status" value="2"/>
</dbReference>
<keyword evidence="8" id="KW-1185">Reference proteome</keyword>
<dbReference type="GeneTree" id="ENSGT00940000154477"/>
<reference evidence="7" key="3">
    <citation type="submission" date="2025-09" db="UniProtKB">
        <authorList>
            <consortium name="Ensembl"/>
        </authorList>
    </citation>
    <scope>IDENTIFICATION</scope>
</reference>
<dbReference type="SMART" id="SM00060">
    <property type="entry name" value="FN3"/>
    <property type="match status" value="1"/>
</dbReference>
<sequence length="477" mass="51848">MYRTSPEGQQRSDWAVFEVRTPGEDSTVVPQLRNGVTYEFKVRPFFNEFQGTDSEVKIAKTLEEAPSAAPRGVTVTESGDNGTAIVVSWQPPPEEEQNGVVQEYKIWCLGNESRYHINRTVDGSTFSLLISSLAPGIRYSVEVAASTGAGPGVKSDLTFFQIDSSGHVTEGVVDPENTLSQQISEVVKQPAFIAGIGAACWIILMVFSIWLYRQRKKRSGLSTNYAGIRKVPSFTFTPTVAYQRGGEAVSSAGRPGLLNIGESATQPWLADTWPNNCSNHNDCSMNCCTAGQGNSDSNLATYSRPADCIANYNNQMENKQTNLMVPEGGVYVDVDLSNKINEMKTFNSPNLKDGRFVGPGGQPTPYATTQLIQSSILGNNISTDRDRGSGGVGGGGEINEKHGWKPTPVQDQKQQEMTSQLLQYNIMEQNKLNKDHYRGGDSPMATTIPYNQAHEAHTVGSYNSSDHGSSSTSGERG</sequence>
<feature type="domain" description="Fibronectin type-III" evidence="6">
    <location>
        <begin position="1"/>
        <end position="64"/>
    </location>
</feature>
<feature type="region of interest" description="Disordered" evidence="4">
    <location>
        <begin position="435"/>
        <end position="477"/>
    </location>
</feature>
<evidence type="ECO:0000313" key="8">
    <source>
        <dbReference type="Proteomes" id="UP000314982"/>
    </source>
</evidence>
<dbReference type="InterPro" id="IPR036116">
    <property type="entry name" value="FN3_sf"/>
</dbReference>
<reference evidence="7" key="2">
    <citation type="submission" date="2025-08" db="UniProtKB">
        <authorList>
            <consortium name="Ensembl"/>
        </authorList>
    </citation>
    <scope>IDENTIFICATION</scope>
</reference>
<dbReference type="STRING" id="62062.ENSHHUP00000087235"/>
<dbReference type="InterPro" id="IPR013783">
    <property type="entry name" value="Ig-like_fold"/>
</dbReference>
<dbReference type="FunFam" id="2.60.40.10:FF:000058">
    <property type="entry name" value="roundabout homolog 2 isoform X3"/>
    <property type="match status" value="1"/>
</dbReference>
<dbReference type="Proteomes" id="UP000314982">
    <property type="component" value="Unassembled WGS sequence"/>
</dbReference>
<feature type="compositionally biased region" description="Low complexity" evidence="4">
    <location>
        <begin position="460"/>
        <end position="477"/>
    </location>
</feature>
<dbReference type="InterPro" id="IPR003961">
    <property type="entry name" value="FN3_dom"/>
</dbReference>
<dbReference type="PROSITE" id="PS50853">
    <property type="entry name" value="FN3"/>
    <property type="match status" value="2"/>
</dbReference>
<organism evidence="7 8">
    <name type="scientific">Hucho hucho</name>
    <name type="common">huchen</name>
    <dbReference type="NCBI Taxonomy" id="62062"/>
    <lineage>
        <taxon>Eukaryota</taxon>
        <taxon>Metazoa</taxon>
        <taxon>Chordata</taxon>
        <taxon>Craniata</taxon>
        <taxon>Vertebrata</taxon>
        <taxon>Euteleostomi</taxon>
        <taxon>Actinopterygii</taxon>
        <taxon>Neopterygii</taxon>
        <taxon>Teleostei</taxon>
        <taxon>Protacanthopterygii</taxon>
        <taxon>Salmoniformes</taxon>
        <taxon>Salmonidae</taxon>
        <taxon>Salmoninae</taxon>
        <taxon>Hucho</taxon>
    </lineage>
</organism>
<keyword evidence="1" id="KW-0677">Repeat</keyword>
<evidence type="ECO:0000256" key="4">
    <source>
        <dbReference type="SAM" id="MobiDB-lite"/>
    </source>
</evidence>
<accession>A0A4W5RM62</accession>